<dbReference type="Pfam" id="PF00582">
    <property type="entry name" value="Usp"/>
    <property type="match status" value="2"/>
</dbReference>
<feature type="domain" description="UspA" evidence="2">
    <location>
        <begin position="148"/>
        <end position="286"/>
    </location>
</feature>
<name>A0ABD6BE57_9EURY</name>
<accession>A0ABD6BE57</accession>
<feature type="domain" description="UspA" evidence="2">
    <location>
        <begin position="1"/>
        <end position="138"/>
    </location>
</feature>
<dbReference type="InterPro" id="IPR006015">
    <property type="entry name" value="Universal_stress_UspA"/>
</dbReference>
<dbReference type="Gene3D" id="3.40.50.620">
    <property type="entry name" value="HUPs"/>
    <property type="match status" value="2"/>
</dbReference>
<comment type="similarity">
    <text evidence="1">Belongs to the universal stress protein A family.</text>
</comment>
<evidence type="ECO:0000313" key="3">
    <source>
        <dbReference type="EMBL" id="MFD1563354.1"/>
    </source>
</evidence>
<sequence>MYTQILFPTDGSEGSAAAFDHVLEIADAHGATVHVLNVADTTKDSVLRRQGETVDTLVQEGETIVSDAEDRAQQRGIETVAEVRQGVPANTIVDYAASHDVDLVVMPTHGRQGLERVLLGSTTERVIRQAETPTLTIRPDTDAIDYPYRSVLVPTDGSESARDALTIGVDVATTEGAALHLLSVVTTATLGVDVRNEIQLTALEESATQILEDASAFATDAGVEPVDEAIEFGPSIPREIRTYIDDHDIDLVVVGTHGRTGLDRYLLGSVTDQLVRTSPVPVLTVRGDRSDAE</sequence>
<dbReference type="PANTHER" id="PTHR46268">
    <property type="entry name" value="STRESS RESPONSE PROTEIN NHAX"/>
    <property type="match status" value="1"/>
</dbReference>
<dbReference type="PANTHER" id="PTHR46268:SF6">
    <property type="entry name" value="UNIVERSAL STRESS PROTEIN UP12"/>
    <property type="match status" value="1"/>
</dbReference>
<keyword evidence="4" id="KW-1185">Reference proteome</keyword>
<protein>
    <submittedName>
        <fullName evidence="3">Universal stress protein</fullName>
    </submittedName>
</protein>
<dbReference type="RefSeq" id="WP_390285837.1">
    <property type="nucleotide sequence ID" value="NZ_JBHUDI010000004.1"/>
</dbReference>
<dbReference type="AlphaFoldDB" id="A0ABD6BE57"/>
<reference evidence="3 4" key="1">
    <citation type="journal article" date="2019" name="Int. J. Syst. Evol. Microbiol.">
        <title>The Global Catalogue of Microorganisms (GCM) 10K type strain sequencing project: providing services to taxonomists for standard genome sequencing and annotation.</title>
        <authorList>
            <consortium name="The Broad Institute Genomics Platform"/>
            <consortium name="The Broad Institute Genome Sequencing Center for Infectious Disease"/>
            <person name="Wu L."/>
            <person name="Ma J."/>
        </authorList>
    </citation>
    <scope>NUCLEOTIDE SEQUENCE [LARGE SCALE GENOMIC DNA]</scope>
    <source>
        <strain evidence="3 4">CGMCC 1.12230</strain>
    </source>
</reference>
<evidence type="ECO:0000256" key="1">
    <source>
        <dbReference type="ARBA" id="ARBA00008791"/>
    </source>
</evidence>
<dbReference type="EMBL" id="JBHUDI010000004">
    <property type="protein sequence ID" value="MFD1563354.1"/>
    <property type="molecule type" value="Genomic_DNA"/>
</dbReference>
<dbReference type="SUPFAM" id="SSF52402">
    <property type="entry name" value="Adenine nucleotide alpha hydrolases-like"/>
    <property type="match status" value="2"/>
</dbReference>
<organism evidence="3 4">
    <name type="scientific">Haloarchaeobius amylolyticus</name>
    <dbReference type="NCBI Taxonomy" id="1198296"/>
    <lineage>
        <taxon>Archaea</taxon>
        <taxon>Methanobacteriati</taxon>
        <taxon>Methanobacteriota</taxon>
        <taxon>Stenosarchaea group</taxon>
        <taxon>Halobacteria</taxon>
        <taxon>Halobacteriales</taxon>
        <taxon>Halorubellaceae</taxon>
        <taxon>Haloarchaeobius</taxon>
    </lineage>
</organism>
<proteinExistence type="inferred from homology"/>
<comment type="caution">
    <text evidence="3">The sequence shown here is derived from an EMBL/GenBank/DDBJ whole genome shotgun (WGS) entry which is preliminary data.</text>
</comment>
<evidence type="ECO:0000259" key="2">
    <source>
        <dbReference type="Pfam" id="PF00582"/>
    </source>
</evidence>
<evidence type="ECO:0000313" key="4">
    <source>
        <dbReference type="Proteomes" id="UP001597076"/>
    </source>
</evidence>
<dbReference type="Proteomes" id="UP001597076">
    <property type="component" value="Unassembled WGS sequence"/>
</dbReference>
<dbReference type="InterPro" id="IPR014729">
    <property type="entry name" value="Rossmann-like_a/b/a_fold"/>
</dbReference>
<dbReference type="PRINTS" id="PR01438">
    <property type="entry name" value="UNVRSLSTRESS"/>
</dbReference>
<gene>
    <name evidence="3" type="ORF">ACFR99_07325</name>
</gene>
<dbReference type="InterPro" id="IPR006016">
    <property type="entry name" value="UspA"/>
</dbReference>
<dbReference type="CDD" id="cd00293">
    <property type="entry name" value="USP-like"/>
    <property type="match status" value="2"/>
</dbReference>